<proteinExistence type="predicted"/>
<reference evidence="3 4" key="1">
    <citation type="submission" date="2023-08" db="EMBL/GenBank/DDBJ databases">
        <title>Black Yeasts Isolated from many extreme environments.</title>
        <authorList>
            <person name="Coleine C."/>
            <person name="Stajich J.E."/>
            <person name="Selbmann L."/>
        </authorList>
    </citation>
    <scope>NUCLEOTIDE SEQUENCE [LARGE SCALE GENOMIC DNA]</scope>
    <source>
        <strain evidence="3 4">CCFEE 5792</strain>
    </source>
</reference>
<sequence>MPLNTLRLNHQKSSHPNDRVVFIKPLRRPPSEQAEYDLADTFLRAIAAQCLPLMKQHYLSVTTLEEYEPNPEFIGRNFNNGEIIQLVLRSKSGGWVPFNMVQMVMMHELAHNSHMNHGKLFWQTRNQYAVEMKALWAKGYTGEGFWGSGRTLSEMGAVMGNNILSSQELEGLPLCGGTYRSRRRKRKAGGAQDSSKMTWKEKNERRIERKFGKNGVALGEDEDRRLALEISRRGPVGGKPRVAQSKRGRELRAAAALARFETNKSTEINDLPKPEDSGDDDDDYEDVVDVGLEDAMDLNGKRLVDARGQGMVRVCGEEDADDTNVKHEMTELENLHRYFKPISQTAETGLRSPDGHSSFQEAKISQVAGGDDGRDTGSTGSTGGVKAKRKITPAESHTKSHQDQLLADSESLGSMCSPVTGLDTTSKRTFPNDHIPPPYKVLLSPRSLSCKHMGVAPSGSTSLASPQEGTIKRSMIDRSIHPTSTEPRTYSSPKSITFIATPSSGDPQPPHGQESNDREKPTPHSLRPLHTDVITCQICSLDNPTQSATCLACSHVIDPDKDPRHWSCKSEVCREGSTGYLNAGDTGICGLCGSRR</sequence>
<feature type="region of interest" description="Disordered" evidence="1">
    <location>
        <begin position="263"/>
        <end position="283"/>
    </location>
</feature>
<dbReference type="InterPro" id="IPR013536">
    <property type="entry name" value="WLM_dom"/>
</dbReference>
<feature type="domain" description="WLM" evidence="2">
    <location>
        <begin position="11"/>
        <end position="261"/>
    </location>
</feature>
<keyword evidence="4" id="KW-1185">Reference proteome</keyword>
<gene>
    <name evidence="3" type="ORF">LTR84_012098</name>
</gene>
<dbReference type="PROSITE" id="PS51397">
    <property type="entry name" value="WLM"/>
    <property type="match status" value="1"/>
</dbReference>
<dbReference type="EMBL" id="JAVRRD010000007">
    <property type="protein sequence ID" value="KAK5056567.1"/>
    <property type="molecule type" value="Genomic_DNA"/>
</dbReference>
<dbReference type="Pfam" id="PF08325">
    <property type="entry name" value="WLM"/>
    <property type="match status" value="1"/>
</dbReference>
<comment type="caution">
    <text evidence="3">The sequence shown here is derived from an EMBL/GenBank/DDBJ whole genome shotgun (WGS) entry which is preliminary data.</text>
</comment>
<evidence type="ECO:0000313" key="4">
    <source>
        <dbReference type="Proteomes" id="UP001358417"/>
    </source>
</evidence>
<dbReference type="GO" id="GO:0005634">
    <property type="term" value="C:nucleus"/>
    <property type="evidence" value="ECO:0007669"/>
    <property type="project" value="TreeGrafter"/>
</dbReference>
<dbReference type="GO" id="GO:0006281">
    <property type="term" value="P:DNA repair"/>
    <property type="evidence" value="ECO:0007669"/>
    <property type="project" value="TreeGrafter"/>
</dbReference>
<name>A0AAV9NF64_9EURO</name>
<accession>A0AAV9NF64</accession>
<dbReference type="InterPro" id="IPR053000">
    <property type="entry name" value="WSS1-like_metalloprotease"/>
</dbReference>
<dbReference type="PANTHER" id="PTHR46622">
    <property type="entry name" value="DNA-DEPENDENT METALLOPROTEASE WSS1"/>
    <property type="match status" value="1"/>
</dbReference>
<dbReference type="AlphaFoldDB" id="A0AAV9NF64"/>
<evidence type="ECO:0000259" key="2">
    <source>
        <dbReference type="PROSITE" id="PS51397"/>
    </source>
</evidence>
<dbReference type="RefSeq" id="XP_064708283.1">
    <property type="nucleotide sequence ID" value="XM_064855623.1"/>
</dbReference>
<protein>
    <recommendedName>
        <fullName evidence="2">WLM domain-containing protein</fullName>
    </recommendedName>
</protein>
<dbReference type="PANTHER" id="PTHR46622:SF1">
    <property type="entry name" value="DNA-DEPENDENT METALLOPROTEASE WSS1"/>
    <property type="match status" value="1"/>
</dbReference>
<dbReference type="Proteomes" id="UP001358417">
    <property type="component" value="Unassembled WGS sequence"/>
</dbReference>
<dbReference type="Gene3D" id="3.30.2010.10">
    <property type="entry name" value="Metalloproteases ('zincins'), catalytic domain"/>
    <property type="match status" value="1"/>
</dbReference>
<dbReference type="GeneID" id="89980245"/>
<dbReference type="GO" id="GO:0008237">
    <property type="term" value="F:metallopeptidase activity"/>
    <property type="evidence" value="ECO:0007669"/>
    <property type="project" value="TreeGrafter"/>
</dbReference>
<feature type="region of interest" description="Disordered" evidence="1">
    <location>
        <begin position="479"/>
        <end position="525"/>
    </location>
</feature>
<feature type="compositionally biased region" description="Polar residues" evidence="1">
    <location>
        <begin position="481"/>
        <end position="506"/>
    </location>
</feature>
<organism evidence="3 4">
    <name type="scientific">Exophiala bonariae</name>
    <dbReference type="NCBI Taxonomy" id="1690606"/>
    <lineage>
        <taxon>Eukaryota</taxon>
        <taxon>Fungi</taxon>
        <taxon>Dikarya</taxon>
        <taxon>Ascomycota</taxon>
        <taxon>Pezizomycotina</taxon>
        <taxon>Eurotiomycetes</taxon>
        <taxon>Chaetothyriomycetidae</taxon>
        <taxon>Chaetothyriales</taxon>
        <taxon>Herpotrichiellaceae</taxon>
        <taxon>Exophiala</taxon>
    </lineage>
</organism>
<evidence type="ECO:0000256" key="1">
    <source>
        <dbReference type="SAM" id="MobiDB-lite"/>
    </source>
</evidence>
<feature type="region of interest" description="Disordered" evidence="1">
    <location>
        <begin position="366"/>
        <end position="406"/>
    </location>
</feature>
<evidence type="ECO:0000313" key="3">
    <source>
        <dbReference type="EMBL" id="KAK5056567.1"/>
    </source>
</evidence>
<feature type="region of interest" description="Disordered" evidence="1">
    <location>
        <begin position="180"/>
        <end position="205"/>
    </location>
</feature>